<sequence length="119" mass="12979">MQSPLMDTQQPSGEVQAWKGKGKDKVWSVDNDAANESRGGERRKKGYRRRTKVRNSSTKRRRASESDEGVMVSGSILIEMENVLQTQAKVDTVVAVGPALEIRSDMRPAAAAAETTSAS</sequence>
<evidence type="ECO:0000313" key="1">
    <source>
        <dbReference type="EMBL" id="KAI3768069.1"/>
    </source>
</evidence>
<evidence type="ECO:0000313" key="2">
    <source>
        <dbReference type="Proteomes" id="UP001055811"/>
    </source>
</evidence>
<comment type="caution">
    <text evidence="1">The sequence shown here is derived from an EMBL/GenBank/DDBJ whole genome shotgun (WGS) entry which is preliminary data.</text>
</comment>
<reference evidence="1 2" key="2">
    <citation type="journal article" date="2022" name="Mol. Ecol. Resour.">
        <title>The genomes of chicory, endive, great burdock and yacon provide insights into Asteraceae paleo-polyploidization history and plant inulin production.</title>
        <authorList>
            <person name="Fan W."/>
            <person name="Wang S."/>
            <person name="Wang H."/>
            <person name="Wang A."/>
            <person name="Jiang F."/>
            <person name="Liu H."/>
            <person name="Zhao H."/>
            <person name="Xu D."/>
            <person name="Zhang Y."/>
        </authorList>
    </citation>
    <scope>NUCLEOTIDE SEQUENCE [LARGE SCALE GENOMIC DNA]</scope>
    <source>
        <strain evidence="2">cv. Punajuju</strain>
        <tissue evidence="1">Leaves</tissue>
    </source>
</reference>
<keyword evidence="2" id="KW-1185">Reference proteome</keyword>
<proteinExistence type="predicted"/>
<dbReference type="EMBL" id="CM042011">
    <property type="protein sequence ID" value="KAI3768069.1"/>
    <property type="molecule type" value="Genomic_DNA"/>
</dbReference>
<name>A0ACB9F9S4_CICIN</name>
<gene>
    <name evidence="1" type="ORF">L2E82_18501</name>
</gene>
<reference evidence="2" key="1">
    <citation type="journal article" date="2022" name="Mol. Ecol. Resour.">
        <title>The genomes of chicory, endive, great burdock and yacon provide insights into Asteraceae palaeo-polyploidization history and plant inulin production.</title>
        <authorList>
            <person name="Fan W."/>
            <person name="Wang S."/>
            <person name="Wang H."/>
            <person name="Wang A."/>
            <person name="Jiang F."/>
            <person name="Liu H."/>
            <person name="Zhao H."/>
            <person name="Xu D."/>
            <person name="Zhang Y."/>
        </authorList>
    </citation>
    <scope>NUCLEOTIDE SEQUENCE [LARGE SCALE GENOMIC DNA]</scope>
    <source>
        <strain evidence="2">cv. Punajuju</strain>
    </source>
</reference>
<dbReference type="Proteomes" id="UP001055811">
    <property type="component" value="Linkage Group LG03"/>
</dbReference>
<organism evidence="1 2">
    <name type="scientific">Cichorium intybus</name>
    <name type="common">Chicory</name>
    <dbReference type="NCBI Taxonomy" id="13427"/>
    <lineage>
        <taxon>Eukaryota</taxon>
        <taxon>Viridiplantae</taxon>
        <taxon>Streptophyta</taxon>
        <taxon>Embryophyta</taxon>
        <taxon>Tracheophyta</taxon>
        <taxon>Spermatophyta</taxon>
        <taxon>Magnoliopsida</taxon>
        <taxon>eudicotyledons</taxon>
        <taxon>Gunneridae</taxon>
        <taxon>Pentapetalae</taxon>
        <taxon>asterids</taxon>
        <taxon>campanulids</taxon>
        <taxon>Asterales</taxon>
        <taxon>Asteraceae</taxon>
        <taxon>Cichorioideae</taxon>
        <taxon>Cichorieae</taxon>
        <taxon>Cichoriinae</taxon>
        <taxon>Cichorium</taxon>
    </lineage>
</organism>
<accession>A0ACB9F9S4</accession>
<protein>
    <submittedName>
        <fullName evidence="1">Uncharacterized protein</fullName>
    </submittedName>
</protein>